<dbReference type="CDD" id="cd05466">
    <property type="entry name" value="PBP2_LTTR_substrate"/>
    <property type="match status" value="1"/>
</dbReference>
<dbReference type="SUPFAM" id="SSF53850">
    <property type="entry name" value="Periplasmic binding protein-like II"/>
    <property type="match status" value="1"/>
</dbReference>
<dbReference type="EMBL" id="PDZR01000022">
    <property type="protein sequence ID" value="PNG24932.1"/>
    <property type="molecule type" value="Genomic_DNA"/>
</dbReference>
<evidence type="ECO:0000256" key="3">
    <source>
        <dbReference type="ARBA" id="ARBA00023125"/>
    </source>
</evidence>
<comment type="similarity">
    <text evidence="1">Belongs to the LysR transcriptional regulatory family.</text>
</comment>
<reference evidence="6 7" key="1">
    <citation type="submission" date="2017-10" db="EMBL/GenBank/DDBJ databases">
        <title>Genome announcement of Methylocella silvestris TVC from permafrost.</title>
        <authorList>
            <person name="Wang J."/>
            <person name="Geng K."/>
            <person name="Ul-Haque F."/>
            <person name="Crombie A.T."/>
            <person name="Street L.E."/>
            <person name="Wookey P.A."/>
            <person name="Murrell J.C."/>
            <person name="Pratscher J."/>
        </authorList>
    </citation>
    <scope>NUCLEOTIDE SEQUENCE [LARGE SCALE GENOMIC DNA]</scope>
    <source>
        <strain evidence="6 7">TVC</strain>
    </source>
</reference>
<dbReference type="RefSeq" id="WP_102844815.1">
    <property type="nucleotide sequence ID" value="NZ_PDZR01000022.1"/>
</dbReference>
<dbReference type="Proteomes" id="UP000236286">
    <property type="component" value="Unassembled WGS sequence"/>
</dbReference>
<proteinExistence type="inferred from homology"/>
<dbReference type="GO" id="GO:0003677">
    <property type="term" value="F:DNA binding"/>
    <property type="evidence" value="ECO:0007669"/>
    <property type="project" value="UniProtKB-KW"/>
</dbReference>
<comment type="caution">
    <text evidence="6">The sequence shown here is derived from an EMBL/GenBank/DDBJ whole genome shotgun (WGS) entry which is preliminary data.</text>
</comment>
<evidence type="ECO:0000313" key="7">
    <source>
        <dbReference type="Proteomes" id="UP000236286"/>
    </source>
</evidence>
<dbReference type="Pfam" id="PF00126">
    <property type="entry name" value="HTH_1"/>
    <property type="match status" value="1"/>
</dbReference>
<dbReference type="PROSITE" id="PS50931">
    <property type="entry name" value="HTH_LYSR"/>
    <property type="match status" value="1"/>
</dbReference>
<dbReference type="InterPro" id="IPR036388">
    <property type="entry name" value="WH-like_DNA-bd_sf"/>
</dbReference>
<dbReference type="PANTHER" id="PTHR30419:SF31">
    <property type="entry name" value="BLR3139 PROTEIN"/>
    <property type="match status" value="1"/>
</dbReference>
<dbReference type="GO" id="GO:0003700">
    <property type="term" value="F:DNA-binding transcription factor activity"/>
    <property type="evidence" value="ECO:0007669"/>
    <property type="project" value="InterPro"/>
</dbReference>
<evidence type="ECO:0000256" key="1">
    <source>
        <dbReference type="ARBA" id="ARBA00009437"/>
    </source>
</evidence>
<dbReference type="Gene3D" id="1.10.10.10">
    <property type="entry name" value="Winged helix-like DNA-binding domain superfamily/Winged helix DNA-binding domain"/>
    <property type="match status" value="1"/>
</dbReference>
<dbReference type="Gene3D" id="3.40.190.290">
    <property type="match status" value="1"/>
</dbReference>
<dbReference type="InterPro" id="IPR000847">
    <property type="entry name" value="LysR_HTH_N"/>
</dbReference>
<evidence type="ECO:0000256" key="4">
    <source>
        <dbReference type="ARBA" id="ARBA00023163"/>
    </source>
</evidence>
<keyword evidence="4" id="KW-0804">Transcription</keyword>
<dbReference type="OrthoDB" id="9775392at2"/>
<feature type="domain" description="HTH lysR-type" evidence="5">
    <location>
        <begin position="1"/>
        <end position="57"/>
    </location>
</feature>
<dbReference type="InterPro" id="IPR036390">
    <property type="entry name" value="WH_DNA-bd_sf"/>
</dbReference>
<dbReference type="InterPro" id="IPR005119">
    <property type="entry name" value="LysR_subst-bd"/>
</dbReference>
<dbReference type="PANTHER" id="PTHR30419">
    <property type="entry name" value="HTH-TYPE TRANSCRIPTIONAL REGULATOR YBHD"/>
    <property type="match status" value="1"/>
</dbReference>
<dbReference type="Pfam" id="PF03466">
    <property type="entry name" value="LysR_substrate"/>
    <property type="match status" value="1"/>
</dbReference>
<sequence length="320" mass="35819">MYFRQLKYLVAVVEEGHFGRAASRCNATQPSLSNGIKQLELELGVPIFLRGRGQRLQGLTAEGERVSKWARLIISHCEAMKDEIDGMQGDLHGHLRLGAMSSMSPVLPFVLQMVRARHPNVRIDVKFIGHEAIKVGLDNFTLDVAITYMDTASIGRRNMLPIYTEKLSLLVPDTAEFADRTTISWKEASTLPLGLLRSSAHERHFVDEAFQSAAGMKPQPKIESESILHLMFQVQFTELCTIIPSHFTRMPGLHPGTRALELINPIRSREVGLFWAEAETMMPMAGVMVSIIRKLNKTQELRRMLEDPAISAPLVPARAV</sequence>
<keyword evidence="2" id="KW-0805">Transcription regulation</keyword>
<protein>
    <submittedName>
        <fullName evidence="6">LysR family transcriptional regulator</fullName>
    </submittedName>
</protein>
<dbReference type="FunFam" id="1.10.10.10:FF:000001">
    <property type="entry name" value="LysR family transcriptional regulator"/>
    <property type="match status" value="1"/>
</dbReference>
<dbReference type="GO" id="GO:0005829">
    <property type="term" value="C:cytosol"/>
    <property type="evidence" value="ECO:0007669"/>
    <property type="project" value="TreeGrafter"/>
</dbReference>
<evidence type="ECO:0000259" key="5">
    <source>
        <dbReference type="PROSITE" id="PS50931"/>
    </source>
</evidence>
<evidence type="ECO:0000256" key="2">
    <source>
        <dbReference type="ARBA" id="ARBA00023015"/>
    </source>
</evidence>
<organism evidence="6 7">
    <name type="scientific">Methylocella silvestris</name>
    <dbReference type="NCBI Taxonomy" id="199596"/>
    <lineage>
        <taxon>Bacteria</taxon>
        <taxon>Pseudomonadati</taxon>
        <taxon>Pseudomonadota</taxon>
        <taxon>Alphaproteobacteria</taxon>
        <taxon>Hyphomicrobiales</taxon>
        <taxon>Beijerinckiaceae</taxon>
        <taxon>Methylocella</taxon>
    </lineage>
</organism>
<dbReference type="SUPFAM" id="SSF46785">
    <property type="entry name" value="Winged helix' DNA-binding domain"/>
    <property type="match status" value="1"/>
</dbReference>
<accession>A0A2J7TDT7</accession>
<dbReference type="InterPro" id="IPR050950">
    <property type="entry name" value="HTH-type_LysR_regulators"/>
</dbReference>
<evidence type="ECO:0000313" key="6">
    <source>
        <dbReference type="EMBL" id="PNG24932.1"/>
    </source>
</evidence>
<name>A0A2J7TDT7_METSI</name>
<dbReference type="PRINTS" id="PR00039">
    <property type="entry name" value="HTHLYSR"/>
</dbReference>
<gene>
    <name evidence="6" type="ORF">CR492_16420</name>
</gene>
<dbReference type="AlphaFoldDB" id="A0A2J7TDT7"/>
<keyword evidence="3" id="KW-0238">DNA-binding</keyword>